<name>A0ACA9LQF8_9GLOM</name>
<dbReference type="EMBL" id="CAJVQC010004344">
    <property type="protein sequence ID" value="CAG8539385.1"/>
    <property type="molecule type" value="Genomic_DNA"/>
</dbReference>
<gene>
    <name evidence="1" type="ORF">RPERSI_LOCUS3485</name>
</gene>
<reference evidence="1" key="1">
    <citation type="submission" date="2021-06" db="EMBL/GenBank/DDBJ databases">
        <authorList>
            <person name="Kallberg Y."/>
            <person name="Tangrot J."/>
            <person name="Rosling A."/>
        </authorList>
    </citation>
    <scope>NUCLEOTIDE SEQUENCE</scope>
    <source>
        <strain evidence="1">MA461A</strain>
    </source>
</reference>
<evidence type="ECO:0000313" key="1">
    <source>
        <dbReference type="EMBL" id="CAG8539385.1"/>
    </source>
</evidence>
<feature type="non-terminal residue" evidence="1">
    <location>
        <position position="1"/>
    </location>
</feature>
<keyword evidence="2" id="KW-1185">Reference proteome</keyword>
<proteinExistence type="predicted"/>
<comment type="caution">
    <text evidence="1">The sequence shown here is derived from an EMBL/GenBank/DDBJ whole genome shotgun (WGS) entry which is preliminary data.</text>
</comment>
<organism evidence="1 2">
    <name type="scientific">Racocetra persica</name>
    <dbReference type="NCBI Taxonomy" id="160502"/>
    <lineage>
        <taxon>Eukaryota</taxon>
        <taxon>Fungi</taxon>
        <taxon>Fungi incertae sedis</taxon>
        <taxon>Mucoromycota</taxon>
        <taxon>Glomeromycotina</taxon>
        <taxon>Glomeromycetes</taxon>
        <taxon>Diversisporales</taxon>
        <taxon>Gigasporaceae</taxon>
        <taxon>Racocetra</taxon>
    </lineage>
</organism>
<evidence type="ECO:0000313" key="2">
    <source>
        <dbReference type="Proteomes" id="UP000789920"/>
    </source>
</evidence>
<dbReference type="Proteomes" id="UP000789920">
    <property type="component" value="Unassembled WGS sequence"/>
</dbReference>
<accession>A0ACA9LQF8</accession>
<protein>
    <submittedName>
        <fullName evidence="1">18015_t:CDS:1</fullName>
    </submittedName>
</protein>
<sequence length="74" mass="7951">LNCNSILYDSTLSKITLTMDVNQGIDLENIAINANHLIEGLDSFSEQTEIQIIPDVPPGYTALSASILLGSSFP</sequence>